<protein>
    <submittedName>
        <fullName evidence="1">Uncharacterized protein</fullName>
    </submittedName>
</protein>
<dbReference type="AlphaFoldDB" id="A0AAT9FJL0"/>
<reference evidence="1" key="1">
    <citation type="submission" date="2024-07" db="EMBL/GenBank/DDBJ databases">
        <title>Complete genome sequence of Verrucomicrobiaceae bacterium NT6N.</title>
        <authorList>
            <person name="Huang C."/>
            <person name="Takami H."/>
            <person name="Hamasaki K."/>
        </authorList>
    </citation>
    <scope>NUCLEOTIDE SEQUENCE</scope>
    <source>
        <strain evidence="1">NT6N</strain>
    </source>
</reference>
<organism evidence="1">
    <name type="scientific">Oceaniferula spumae</name>
    <dbReference type="NCBI Taxonomy" id="2979115"/>
    <lineage>
        <taxon>Bacteria</taxon>
        <taxon>Pseudomonadati</taxon>
        <taxon>Verrucomicrobiota</taxon>
        <taxon>Verrucomicrobiia</taxon>
        <taxon>Verrucomicrobiales</taxon>
        <taxon>Verrucomicrobiaceae</taxon>
        <taxon>Oceaniferula</taxon>
    </lineage>
</organism>
<name>A0AAT9FJL0_9BACT</name>
<sequence length="42" mass="4958">MEIQPIYKASKTQIPFCSRLQKTRLLVSRGTWFTNKRADKTD</sequence>
<accession>A0AAT9FJL0</accession>
<proteinExistence type="predicted"/>
<evidence type="ECO:0000313" key="1">
    <source>
        <dbReference type="EMBL" id="BDS06120.1"/>
    </source>
</evidence>
<dbReference type="KEGG" id="osu:NT6N_11600"/>
<gene>
    <name evidence="1" type="ORF">NT6N_11600</name>
</gene>
<dbReference type="EMBL" id="AP026866">
    <property type="protein sequence ID" value="BDS06120.1"/>
    <property type="molecule type" value="Genomic_DNA"/>
</dbReference>